<organism evidence="3 4">
    <name type="scientific">Myxacorys almedinensis A</name>
    <dbReference type="NCBI Taxonomy" id="2690445"/>
    <lineage>
        <taxon>Bacteria</taxon>
        <taxon>Bacillati</taxon>
        <taxon>Cyanobacteriota</taxon>
        <taxon>Cyanophyceae</taxon>
        <taxon>Leptolyngbyales</taxon>
        <taxon>Leptolyngbyaceae</taxon>
        <taxon>Myxacorys</taxon>
        <taxon>Myxacorys almedinensis</taxon>
    </lineage>
</organism>
<evidence type="ECO:0000313" key="3">
    <source>
        <dbReference type="EMBL" id="NDJ17004.1"/>
    </source>
</evidence>
<feature type="compositionally biased region" description="Pro residues" evidence="1">
    <location>
        <begin position="30"/>
        <end position="46"/>
    </location>
</feature>
<dbReference type="GO" id="GO:0016798">
    <property type="term" value="F:hydrolase activity, acting on glycosyl bonds"/>
    <property type="evidence" value="ECO:0007669"/>
    <property type="project" value="UniProtKB-KW"/>
</dbReference>
<accession>A0A8J7YZM7</accession>
<dbReference type="PANTHER" id="PTHR40446">
    <property type="entry name" value="N-ACETYLGLUCOSAMINE-1-PHOSPHODIESTER ALPHA-N-ACETYLGLUCOSAMINIDASE"/>
    <property type="match status" value="1"/>
</dbReference>
<dbReference type="Proteomes" id="UP000646053">
    <property type="component" value="Unassembled WGS sequence"/>
</dbReference>
<feature type="region of interest" description="Disordered" evidence="1">
    <location>
        <begin position="26"/>
        <end position="46"/>
    </location>
</feature>
<protein>
    <submittedName>
        <fullName evidence="3">Phosphodiester glycosidase family protein</fullName>
    </submittedName>
</protein>
<dbReference type="AlphaFoldDB" id="A0A8J7YZM7"/>
<gene>
    <name evidence="3" type="ORF">GS601_06830</name>
</gene>
<reference evidence="3" key="1">
    <citation type="submission" date="2019-12" db="EMBL/GenBank/DDBJ databases">
        <title>High-Quality draft genome sequences of three cyanobacteria isolated from the limestone walls of the Old Cathedral of Coimbra.</title>
        <authorList>
            <person name="Tiago I."/>
            <person name="Soares F."/>
            <person name="Portugal A."/>
        </authorList>
    </citation>
    <scope>NUCLEOTIDE SEQUENCE</scope>
    <source>
        <strain evidence="3">A</strain>
    </source>
</reference>
<dbReference type="InterPro" id="IPR018711">
    <property type="entry name" value="NAGPA"/>
</dbReference>
<dbReference type="EMBL" id="WVIE01000006">
    <property type="protein sequence ID" value="NDJ17004.1"/>
    <property type="molecule type" value="Genomic_DNA"/>
</dbReference>
<evidence type="ECO:0000259" key="2">
    <source>
        <dbReference type="Pfam" id="PF09992"/>
    </source>
</evidence>
<evidence type="ECO:0000256" key="1">
    <source>
        <dbReference type="SAM" id="MobiDB-lite"/>
    </source>
</evidence>
<keyword evidence="3" id="KW-0378">Hydrolase</keyword>
<dbReference type="Pfam" id="PF09992">
    <property type="entry name" value="NAGPA"/>
    <property type="match status" value="1"/>
</dbReference>
<name>A0A8J7YZM7_9CYAN</name>
<keyword evidence="3" id="KW-0326">Glycosidase</keyword>
<evidence type="ECO:0000313" key="4">
    <source>
        <dbReference type="Proteomes" id="UP000646053"/>
    </source>
</evidence>
<dbReference type="PANTHER" id="PTHR40446:SF2">
    <property type="entry name" value="N-ACETYLGLUCOSAMINE-1-PHOSPHODIESTER ALPHA-N-ACETYLGLUCOSAMINIDASE"/>
    <property type="match status" value="1"/>
</dbReference>
<feature type="domain" description="Phosphodiester glycosidase" evidence="2">
    <location>
        <begin position="418"/>
        <end position="593"/>
    </location>
</feature>
<proteinExistence type="predicted"/>
<comment type="caution">
    <text evidence="3">The sequence shown here is derived from an EMBL/GenBank/DDBJ whole genome shotgun (WGS) entry which is preliminary data.</text>
</comment>
<sequence>MALFSLPLGVTPLALIALLSPLPSRANSPNPTPQPTVSPRPLPPRPVLPLAPFGNRQIVLNGQPFYGAWTQWQVGNSSRIGISDAALTQLFGVQLLSTANVSQQPVQWFSDSVSVLPTRLDSTSRYLDITEFAQKNGWQLQIEGNQLQVSTQPAKVRLIRQEQQSWGDRITIDLDRPTPWQADPQSLEFLLTLNAQLGSPAAQVFKPTPASKIRTFQLETLPSQTRLKIGIPWRVRPQITTQANRIIIEVGTPYLPARDIAWMPGLRWRQQYITVGNAQFPAVWLEVDPKQPQLSVRPLLSNTSRVPGTAPLFRTAQQGGAIAAINGGFFNRINQLPLGAIRLNNQWLSSPILTRGVVAWNNDGNLRVDRLVLQETAIALNQRFGLTALNSGYVQAGIARYTPDWGTLYTTLSDNEVLVTVQNNQVTQQTTVEKAGSAVPMPTSGYLLVLRSNRSAASSFAIGTAVQLEATLTPPDLANYSTILGAGPLLIQNGQTVLDATAERFSRAFIEEQAARSAIGQAPNGTILIVAVHDRLGGLGATLSDIASIMKQLGATNALNLDGGSSTTLYLGGQILDRPPNFTTSVHNGIGIFFQPSSF</sequence>
<keyword evidence="4" id="KW-1185">Reference proteome</keyword>